<evidence type="ECO:0000313" key="8">
    <source>
        <dbReference type="Proteomes" id="UP001059380"/>
    </source>
</evidence>
<dbReference type="PANTHER" id="PTHR33931:SF2">
    <property type="entry name" value="HOLIN-LIKE PROTEIN CIDA"/>
    <property type="match status" value="1"/>
</dbReference>
<dbReference type="PANTHER" id="PTHR33931">
    <property type="entry name" value="HOLIN-LIKE PROTEIN CIDA-RELATED"/>
    <property type="match status" value="1"/>
</dbReference>
<feature type="transmembrane region" description="Helical" evidence="6">
    <location>
        <begin position="59"/>
        <end position="79"/>
    </location>
</feature>
<sequence length="126" mass="13423">MFDCMRGLAIIVAIFLIGTWLHDHGVPIPGGVLGLLLFYGAMLTGTIKVQWVDRGAGLLLRHMVLLFVPLTVGLMDLGPVLSRQALAIVASLVASFLAVLLTTGLLARWLLRPAVPEPAATTEAVQ</sequence>
<keyword evidence="8" id="KW-1185">Reference proteome</keyword>
<keyword evidence="3 6" id="KW-0812">Transmembrane</keyword>
<dbReference type="GO" id="GO:0005886">
    <property type="term" value="C:plasma membrane"/>
    <property type="evidence" value="ECO:0007669"/>
    <property type="project" value="UniProtKB-SubCell"/>
</dbReference>
<dbReference type="AlphaFoldDB" id="A0A9J7BP41"/>
<evidence type="ECO:0000256" key="6">
    <source>
        <dbReference type="SAM" id="Phobius"/>
    </source>
</evidence>
<dbReference type="Pfam" id="PF03788">
    <property type="entry name" value="LrgA"/>
    <property type="match status" value="1"/>
</dbReference>
<organism evidence="7 8">
    <name type="scientific">Occallatibacter riparius</name>
    <dbReference type="NCBI Taxonomy" id="1002689"/>
    <lineage>
        <taxon>Bacteria</taxon>
        <taxon>Pseudomonadati</taxon>
        <taxon>Acidobacteriota</taxon>
        <taxon>Terriglobia</taxon>
        <taxon>Terriglobales</taxon>
        <taxon>Acidobacteriaceae</taxon>
        <taxon>Occallatibacter</taxon>
    </lineage>
</organism>
<accession>A0A9J7BP41</accession>
<gene>
    <name evidence="7" type="ORF">MOP44_00895</name>
</gene>
<evidence type="ECO:0000313" key="7">
    <source>
        <dbReference type="EMBL" id="UWZ84507.1"/>
    </source>
</evidence>
<comment type="subcellular location">
    <subcellularLocation>
        <location evidence="1">Cell membrane</location>
        <topology evidence="1">Multi-pass membrane protein</topology>
    </subcellularLocation>
</comment>
<evidence type="ECO:0000256" key="3">
    <source>
        <dbReference type="ARBA" id="ARBA00022692"/>
    </source>
</evidence>
<name>A0A9J7BP41_9BACT</name>
<dbReference type="KEGG" id="orp:MOP44_00895"/>
<evidence type="ECO:0000256" key="2">
    <source>
        <dbReference type="ARBA" id="ARBA00022475"/>
    </source>
</evidence>
<keyword evidence="5 6" id="KW-0472">Membrane</keyword>
<proteinExistence type="predicted"/>
<keyword evidence="2" id="KW-1003">Cell membrane</keyword>
<dbReference type="Proteomes" id="UP001059380">
    <property type="component" value="Chromosome"/>
</dbReference>
<evidence type="ECO:0000256" key="1">
    <source>
        <dbReference type="ARBA" id="ARBA00004651"/>
    </source>
</evidence>
<evidence type="ECO:0000256" key="4">
    <source>
        <dbReference type="ARBA" id="ARBA00022989"/>
    </source>
</evidence>
<evidence type="ECO:0000256" key="5">
    <source>
        <dbReference type="ARBA" id="ARBA00023136"/>
    </source>
</evidence>
<reference evidence="7" key="1">
    <citation type="submission" date="2021-04" db="EMBL/GenBank/DDBJ databases">
        <title>Phylogenetic analysis of Acidobacteriaceae.</title>
        <authorList>
            <person name="Qiu L."/>
            <person name="Zhang Q."/>
        </authorList>
    </citation>
    <scope>NUCLEOTIDE SEQUENCE</scope>
    <source>
        <strain evidence="7">DSM 25168</strain>
    </source>
</reference>
<feature type="transmembrane region" description="Helical" evidence="6">
    <location>
        <begin position="85"/>
        <end position="107"/>
    </location>
</feature>
<dbReference type="RefSeq" id="WP_260794012.1">
    <property type="nucleotide sequence ID" value="NZ_CP093313.1"/>
</dbReference>
<keyword evidence="4 6" id="KW-1133">Transmembrane helix</keyword>
<dbReference type="InterPro" id="IPR005538">
    <property type="entry name" value="LrgA/CidA"/>
</dbReference>
<dbReference type="EMBL" id="CP093313">
    <property type="protein sequence ID" value="UWZ84507.1"/>
    <property type="molecule type" value="Genomic_DNA"/>
</dbReference>
<feature type="transmembrane region" description="Helical" evidence="6">
    <location>
        <begin position="7"/>
        <end position="22"/>
    </location>
</feature>
<protein>
    <submittedName>
        <fullName evidence="7">CidA/LrgA family protein</fullName>
    </submittedName>
</protein>
<feature type="transmembrane region" description="Helical" evidence="6">
    <location>
        <begin position="28"/>
        <end position="47"/>
    </location>
</feature>